<evidence type="ECO:0000313" key="3">
    <source>
        <dbReference type="Proteomes" id="UP001500791"/>
    </source>
</evidence>
<evidence type="ECO:0008006" key="4">
    <source>
        <dbReference type="Google" id="ProtNLM"/>
    </source>
</evidence>
<feature type="chain" id="PRO_5045748287" description="Lipoprotein" evidence="1">
    <location>
        <begin position="27"/>
        <end position="138"/>
    </location>
</feature>
<dbReference type="PROSITE" id="PS51257">
    <property type="entry name" value="PROKAR_LIPOPROTEIN"/>
    <property type="match status" value="1"/>
</dbReference>
<name>A0ABP3HSL6_9CAUL</name>
<dbReference type="EMBL" id="BAAAEJ010000001">
    <property type="protein sequence ID" value="GAA0377233.1"/>
    <property type="molecule type" value="Genomic_DNA"/>
</dbReference>
<organism evidence="2 3">
    <name type="scientific">Brevundimonas terrae</name>
    <dbReference type="NCBI Taxonomy" id="363631"/>
    <lineage>
        <taxon>Bacteria</taxon>
        <taxon>Pseudomonadati</taxon>
        <taxon>Pseudomonadota</taxon>
        <taxon>Alphaproteobacteria</taxon>
        <taxon>Caulobacterales</taxon>
        <taxon>Caulobacteraceae</taxon>
        <taxon>Brevundimonas</taxon>
    </lineage>
</organism>
<comment type="caution">
    <text evidence="2">The sequence shown here is derived from an EMBL/GenBank/DDBJ whole genome shotgun (WGS) entry which is preliminary data.</text>
</comment>
<gene>
    <name evidence="2" type="ORF">GCM10009093_00470</name>
</gene>
<evidence type="ECO:0000256" key="1">
    <source>
        <dbReference type="SAM" id="SignalP"/>
    </source>
</evidence>
<feature type="signal peptide" evidence="1">
    <location>
        <begin position="1"/>
        <end position="26"/>
    </location>
</feature>
<evidence type="ECO:0000313" key="2">
    <source>
        <dbReference type="EMBL" id="GAA0377233.1"/>
    </source>
</evidence>
<sequence>MNNLDARLNKGMTGLLLSGVMLLAGACVSHTSAPPMLTSEQPGVLEPIYAAAVAGDVAVVRVSSNGCTTKADLHPYLARAGGVTVMTVRRVGNDDCQTPSEEGLELYWTFEELGVPAGTLVSVSNPFPNRDDDSETGQ</sequence>
<protein>
    <recommendedName>
        <fullName evidence="4">Lipoprotein</fullName>
    </recommendedName>
</protein>
<accession>A0ABP3HSL6</accession>
<dbReference type="RefSeq" id="WP_167179044.1">
    <property type="nucleotide sequence ID" value="NZ_BAAAEJ010000001.1"/>
</dbReference>
<keyword evidence="1" id="KW-0732">Signal</keyword>
<keyword evidence="3" id="KW-1185">Reference proteome</keyword>
<proteinExistence type="predicted"/>
<reference evidence="3" key="1">
    <citation type="journal article" date="2019" name="Int. J. Syst. Evol. Microbiol.">
        <title>The Global Catalogue of Microorganisms (GCM) 10K type strain sequencing project: providing services to taxonomists for standard genome sequencing and annotation.</title>
        <authorList>
            <consortium name="The Broad Institute Genomics Platform"/>
            <consortium name="The Broad Institute Genome Sequencing Center for Infectious Disease"/>
            <person name="Wu L."/>
            <person name="Ma J."/>
        </authorList>
    </citation>
    <scope>NUCLEOTIDE SEQUENCE [LARGE SCALE GENOMIC DNA]</scope>
    <source>
        <strain evidence="3">JCM 13476</strain>
    </source>
</reference>
<dbReference type="Proteomes" id="UP001500791">
    <property type="component" value="Unassembled WGS sequence"/>
</dbReference>